<evidence type="ECO:0000256" key="4">
    <source>
        <dbReference type="ARBA" id="ARBA00022679"/>
    </source>
</evidence>
<protein>
    <recommendedName>
        <fullName evidence="2">histidine kinase</fullName>
        <ecNumber evidence="2">2.7.13.3</ecNumber>
    </recommendedName>
</protein>
<dbReference type="InterPro" id="IPR050428">
    <property type="entry name" value="TCS_sensor_his_kinase"/>
</dbReference>
<dbReference type="Proteomes" id="UP000242367">
    <property type="component" value="Unassembled WGS sequence"/>
</dbReference>
<name>A0A2P4UD93_9ACTN</name>
<dbReference type="EMBL" id="MTBP01000004">
    <property type="protein sequence ID" value="POM23018.1"/>
    <property type="molecule type" value="Genomic_DNA"/>
</dbReference>
<keyword evidence="5" id="KW-0418">Kinase</keyword>
<dbReference type="EC" id="2.7.13.3" evidence="2"/>
<accession>A0A2P4UD93</accession>
<sequence>MSFASDVSPRRARRAGRLTARLGRRRGESRDGGRRARLRVRLARWLVAAPGHDLVDDLLDAVGRTGGGRGSADAWRTLNDDVGARLLLLTEQMLPPLTALEADEADEERIAHLYAVDHALARIRRVARDLRVLADGQEHEGEDFAVPLYEVVLQAISPVQFPDRVRHQPGPAGDAAVPGYAAHDVAMLLAALIDNAVRYSTGPVHVTAHPFTNGSLVVQIADAGVGMAPDRVELLNRLFAGEPLPVGAETGRHLGFPVAHRLARRHGIGLSLASRHGGPGGGLIAMVTVPAHLLTSPAPARDPAPRPPVPEPEPAAPPAAPAAHPADGGLPRRSDWRRGAGTPGPDAPAAPPAAPANTLAGFADDLAAFTAPETGGADSPEGEKW</sequence>
<feature type="compositionally biased region" description="Pro residues" evidence="6">
    <location>
        <begin position="300"/>
        <end position="320"/>
    </location>
</feature>
<dbReference type="AlphaFoldDB" id="A0A2P4UD93"/>
<evidence type="ECO:0000256" key="5">
    <source>
        <dbReference type="ARBA" id="ARBA00022777"/>
    </source>
</evidence>
<organism evidence="8 9">
    <name type="scientific">Actinomadura rubteroloni</name>
    <dbReference type="NCBI Taxonomy" id="1926885"/>
    <lineage>
        <taxon>Bacteria</taxon>
        <taxon>Bacillati</taxon>
        <taxon>Actinomycetota</taxon>
        <taxon>Actinomycetes</taxon>
        <taxon>Streptosporangiales</taxon>
        <taxon>Thermomonosporaceae</taxon>
        <taxon>Actinomadura</taxon>
    </lineage>
</organism>
<keyword evidence="3" id="KW-0597">Phosphoprotein</keyword>
<dbReference type="RefSeq" id="WP_103565713.1">
    <property type="nucleotide sequence ID" value="NZ_MTBP01000004.1"/>
</dbReference>
<dbReference type="GO" id="GO:0000160">
    <property type="term" value="P:phosphorelay signal transduction system"/>
    <property type="evidence" value="ECO:0007669"/>
    <property type="project" value="TreeGrafter"/>
</dbReference>
<evidence type="ECO:0000259" key="7">
    <source>
        <dbReference type="SMART" id="SM00387"/>
    </source>
</evidence>
<dbReference type="SMART" id="SM00387">
    <property type="entry name" value="HATPase_c"/>
    <property type="match status" value="1"/>
</dbReference>
<evidence type="ECO:0000256" key="2">
    <source>
        <dbReference type="ARBA" id="ARBA00012438"/>
    </source>
</evidence>
<comment type="caution">
    <text evidence="8">The sequence shown here is derived from an EMBL/GenBank/DDBJ whole genome shotgun (WGS) entry which is preliminary data.</text>
</comment>
<gene>
    <name evidence="8" type="ORF">BTM25_52240</name>
</gene>
<reference evidence="8 9" key="1">
    <citation type="journal article" date="2017" name="Chemistry">
        <title>Isolation, Biosynthesis and Chemical Modifications of Rubterolones A-F: Rare Tropolone Alkaloids from Actinomadura sp. 5-2.</title>
        <authorList>
            <person name="Guo H."/>
            <person name="Benndorf R."/>
            <person name="Leichnitz D."/>
            <person name="Klassen J.L."/>
            <person name="Vollmers J."/>
            <person name="Gorls H."/>
            <person name="Steinacker M."/>
            <person name="Weigel C."/>
            <person name="Dahse H.M."/>
            <person name="Kaster A.K."/>
            <person name="de Beer Z.W."/>
            <person name="Poulsen M."/>
            <person name="Beemelmanns C."/>
        </authorList>
    </citation>
    <scope>NUCLEOTIDE SEQUENCE [LARGE SCALE GENOMIC DNA]</scope>
    <source>
        <strain evidence="8 9">5-2</strain>
    </source>
</reference>
<comment type="catalytic activity">
    <reaction evidence="1">
        <text>ATP + protein L-histidine = ADP + protein N-phospho-L-histidine.</text>
        <dbReference type="EC" id="2.7.13.3"/>
    </reaction>
</comment>
<keyword evidence="4" id="KW-0808">Transferase</keyword>
<dbReference type="SUPFAM" id="SSF55874">
    <property type="entry name" value="ATPase domain of HSP90 chaperone/DNA topoisomerase II/histidine kinase"/>
    <property type="match status" value="1"/>
</dbReference>
<evidence type="ECO:0000256" key="1">
    <source>
        <dbReference type="ARBA" id="ARBA00000085"/>
    </source>
</evidence>
<dbReference type="Pfam" id="PF02518">
    <property type="entry name" value="HATPase_c"/>
    <property type="match status" value="1"/>
</dbReference>
<dbReference type="GO" id="GO:0004673">
    <property type="term" value="F:protein histidine kinase activity"/>
    <property type="evidence" value="ECO:0007669"/>
    <property type="project" value="UniProtKB-EC"/>
</dbReference>
<dbReference type="InterPro" id="IPR003594">
    <property type="entry name" value="HATPase_dom"/>
</dbReference>
<feature type="region of interest" description="Disordered" evidence="6">
    <location>
        <begin position="295"/>
        <end position="385"/>
    </location>
</feature>
<evidence type="ECO:0000256" key="6">
    <source>
        <dbReference type="SAM" id="MobiDB-lite"/>
    </source>
</evidence>
<feature type="region of interest" description="Disordered" evidence="6">
    <location>
        <begin position="1"/>
        <end position="30"/>
    </location>
</feature>
<feature type="domain" description="Histidine kinase/HSP90-like ATPase" evidence="7">
    <location>
        <begin position="180"/>
        <end position="293"/>
    </location>
</feature>
<dbReference type="GO" id="GO:0005886">
    <property type="term" value="C:plasma membrane"/>
    <property type="evidence" value="ECO:0007669"/>
    <property type="project" value="TreeGrafter"/>
</dbReference>
<evidence type="ECO:0000313" key="8">
    <source>
        <dbReference type="EMBL" id="POM23018.1"/>
    </source>
</evidence>
<dbReference type="PANTHER" id="PTHR45436:SF5">
    <property type="entry name" value="SENSOR HISTIDINE KINASE TRCS"/>
    <property type="match status" value="1"/>
</dbReference>
<evidence type="ECO:0000313" key="9">
    <source>
        <dbReference type="Proteomes" id="UP000242367"/>
    </source>
</evidence>
<dbReference type="Gene3D" id="3.30.565.10">
    <property type="entry name" value="Histidine kinase-like ATPase, C-terminal domain"/>
    <property type="match status" value="1"/>
</dbReference>
<feature type="compositionally biased region" description="Pro residues" evidence="6">
    <location>
        <begin position="345"/>
        <end position="354"/>
    </location>
</feature>
<dbReference type="PANTHER" id="PTHR45436">
    <property type="entry name" value="SENSOR HISTIDINE KINASE YKOH"/>
    <property type="match status" value="1"/>
</dbReference>
<evidence type="ECO:0000256" key="3">
    <source>
        <dbReference type="ARBA" id="ARBA00022553"/>
    </source>
</evidence>
<keyword evidence="9" id="KW-1185">Reference proteome</keyword>
<proteinExistence type="predicted"/>
<dbReference type="InterPro" id="IPR036890">
    <property type="entry name" value="HATPase_C_sf"/>
</dbReference>